<evidence type="ECO:0000313" key="8">
    <source>
        <dbReference type="EMBL" id="PWI25491.1"/>
    </source>
</evidence>
<comment type="cofactor">
    <cofactor evidence="1">
        <name>adenosylcob(III)alamin</name>
        <dbReference type="ChEBI" id="CHEBI:18408"/>
    </cofactor>
</comment>
<gene>
    <name evidence="8" type="ORF">DEX24_07745</name>
</gene>
<evidence type="ECO:0000313" key="9">
    <source>
        <dbReference type="Proteomes" id="UP000245938"/>
    </source>
</evidence>
<feature type="domain" description="Methylmalonyl-CoA mutase alpha/beta chain catalytic" evidence="7">
    <location>
        <begin position="166"/>
        <end position="409"/>
    </location>
</feature>
<organism evidence="8 9">
    <name type="scientific">Kurthia sibirica</name>
    <dbReference type="NCBI Taxonomy" id="202750"/>
    <lineage>
        <taxon>Bacteria</taxon>
        <taxon>Bacillati</taxon>
        <taxon>Bacillota</taxon>
        <taxon>Bacilli</taxon>
        <taxon>Bacillales</taxon>
        <taxon>Caryophanaceae</taxon>
        <taxon>Kurthia</taxon>
    </lineage>
</organism>
<dbReference type="Pfam" id="PF01642">
    <property type="entry name" value="MM_CoA_mutase"/>
    <property type="match status" value="1"/>
</dbReference>
<keyword evidence="4" id="KW-0846">Cobalamin</keyword>
<dbReference type="EC" id="5.4.99.2" evidence="3"/>
<evidence type="ECO:0000256" key="3">
    <source>
        <dbReference type="ARBA" id="ARBA00012398"/>
    </source>
</evidence>
<reference evidence="8 9" key="1">
    <citation type="submission" date="2018-05" db="EMBL/GenBank/DDBJ databases">
        <title>Kurthia sibirica genome sequence.</title>
        <authorList>
            <person name="Maclea K.S."/>
            <person name="Goen A.E."/>
        </authorList>
    </citation>
    <scope>NUCLEOTIDE SEQUENCE [LARGE SCALE GENOMIC DNA]</scope>
    <source>
        <strain evidence="8 9">ATCC 49154</strain>
    </source>
</reference>
<dbReference type="PANTHER" id="PTHR48101">
    <property type="entry name" value="METHYLMALONYL-COA MUTASE, MITOCHONDRIAL-RELATED"/>
    <property type="match status" value="1"/>
</dbReference>
<keyword evidence="5" id="KW-0413">Isomerase</keyword>
<evidence type="ECO:0000256" key="4">
    <source>
        <dbReference type="ARBA" id="ARBA00022628"/>
    </source>
</evidence>
<dbReference type="PROSITE" id="PS00544">
    <property type="entry name" value="METMALONYL_COA_MUTASE"/>
    <property type="match status" value="1"/>
</dbReference>
<protein>
    <recommendedName>
        <fullName evidence="3">methylmalonyl-CoA mutase</fullName>
        <ecNumber evidence="3">5.4.99.2</ecNumber>
    </recommendedName>
</protein>
<dbReference type="PANTHER" id="PTHR48101:SF1">
    <property type="entry name" value="METHYLMALONYL-COA MUTASE, LARGE SUBUNIT"/>
    <property type="match status" value="1"/>
</dbReference>
<dbReference type="Gene3D" id="3.20.20.240">
    <property type="entry name" value="Methylmalonyl-CoA mutase"/>
    <property type="match status" value="1"/>
</dbReference>
<comment type="similarity">
    <text evidence="2">Belongs to the methylmalonyl-CoA mutase family.</text>
</comment>
<evidence type="ECO:0000256" key="1">
    <source>
        <dbReference type="ARBA" id="ARBA00001922"/>
    </source>
</evidence>
<dbReference type="InterPro" id="IPR058549">
    <property type="entry name" value="MeMalonylCoA_mutase_a/b_site"/>
</dbReference>
<evidence type="ECO:0000259" key="7">
    <source>
        <dbReference type="Pfam" id="PF01642"/>
    </source>
</evidence>
<dbReference type="RefSeq" id="WP_109305850.1">
    <property type="nucleotide sequence ID" value="NZ_BJUF01000018.1"/>
</dbReference>
<dbReference type="InterPro" id="IPR006099">
    <property type="entry name" value="MeMalonylCoA_mutase_a/b_cat"/>
</dbReference>
<dbReference type="SUPFAM" id="SSF51703">
    <property type="entry name" value="Cobalamin (vitamin B12)-dependent enzymes"/>
    <property type="match status" value="1"/>
</dbReference>
<dbReference type="EMBL" id="QFVR01000008">
    <property type="protein sequence ID" value="PWI25491.1"/>
    <property type="molecule type" value="Genomic_DNA"/>
</dbReference>
<proteinExistence type="inferred from homology"/>
<evidence type="ECO:0000256" key="2">
    <source>
        <dbReference type="ARBA" id="ARBA00008465"/>
    </source>
</evidence>
<keyword evidence="6" id="KW-0170">Cobalt</keyword>
<evidence type="ECO:0000256" key="5">
    <source>
        <dbReference type="ARBA" id="ARBA00023235"/>
    </source>
</evidence>
<dbReference type="Gene3D" id="3.40.50.280">
    <property type="entry name" value="Cobalamin-binding domain"/>
    <property type="match status" value="1"/>
</dbReference>
<dbReference type="AlphaFoldDB" id="A0A2U3ALS7"/>
<comment type="caution">
    <text evidence="8">The sequence shown here is derived from an EMBL/GenBank/DDBJ whole genome shotgun (WGS) entry which is preliminary data.</text>
</comment>
<dbReference type="GO" id="GO:0016866">
    <property type="term" value="F:intramolecular transferase activity"/>
    <property type="evidence" value="ECO:0007669"/>
    <property type="project" value="InterPro"/>
</dbReference>
<dbReference type="InterPro" id="IPR016176">
    <property type="entry name" value="Cbl-dep_enz_cat"/>
</dbReference>
<dbReference type="OrthoDB" id="9762378at2"/>
<sequence length="551" mass="60647">MTNMREVNFEKPSFEDWKEAAIVALKGKPFESLFTKTIEGITLQPLYTSESLLDEVDGKLEQQISTIRSMKADGAFGVAQEAFGDTIEDVVAQSKDAILRGNEFVTIGKVNFAWDKDALQQLATLLSDHPFRINVADRAVLGVFDYVENKDQFGYIQSSDMISLPEFPNVRTVNAYTLDAHYSGATSTQELAIALAQTADLLKNSSFEELEHKFFASFAIDTHFFMAVAKIRAFRLLWKAFASAYGVTSPLPVKIVAETSLRSYSKLDVYVNLLRAGNEAFSAVIGGADVLTVHPHNIITAPTNQSVRIARNTALVIKEESHVTKVMDPAGGSYFIETLTHELVENAWAYFLEIEEAGGYLAAQAKIEKDLDASWAERLSNVQTRKTVLVGTNNYADATEQVPTESFVDVNRLATSFENLRTAFKEQPMTTAILTFGTLKSTKPRTDFVNGVLATAGLVPEITEPTADIEVAKDYLKNTTADYVVIVATDEDAMMIVEQLIAVKSPQTIVDVAGKFNTDWTAKGLNGYVYAGINVFEKLSAVHASTKEVLK</sequence>
<accession>A0A2U3ALS7</accession>
<dbReference type="Proteomes" id="UP000245938">
    <property type="component" value="Unassembled WGS sequence"/>
</dbReference>
<keyword evidence="9" id="KW-1185">Reference proteome</keyword>
<dbReference type="GO" id="GO:0031419">
    <property type="term" value="F:cobalamin binding"/>
    <property type="evidence" value="ECO:0007669"/>
    <property type="project" value="InterPro"/>
</dbReference>
<evidence type="ECO:0000256" key="6">
    <source>
        <dbReference type="ARBA" id="ARBA00023285"/>
    </source>
</evidence>
<name>A0A2U3ALS7_9BACL</name>